<name>A0AAN1BNB4_RHIET</name>
<dbReference type="InterPro" id="IPR018146">
    <property type="entry name" value="Glyoxalase_1_CS"/>
</dbReference>
<dbReference type="InterPro" id="IPR050383">
    <property type="entry name" value="GlyoxalaseI/FosfomycinResist"/>
</dbReference>
<dbReference type="PANTHER" id="PTHR21366:SF14">
    <property type="entry name" value="GLYOXALASE DOMAIN-CONTAINING PROTEIN 5"/>
    <property type="match status" value="1"/>
</dbReference>
<geneLocation type="plasmid" evidence="4">
    <name>pretnxc12e</name>
</geneLocation>
<evidence type="ECO:0000256" key="1">
    <source>
        <dbReference type="ARBA" id="ARBA00022723"/>
    </source>
</evidence>
<dbReference type="PANTHER" id="PTHR21366">
    <property type="entry name" value="GLYOXALASE FAMILY PROTEIN"/>
    <property type="match status" value="1"/>
</dbReference>
<organism evidence="3 4">
    <name type="scientific">Rhizobium etli</name>
    <dbReference type="NCBI Taxonomy" id="29449"/>
    <lineage>
        <taxon>Bacteria</taxon>
        <taxon>Pseudomonadati</taxon>
        <taxon>Pseudomonadota</taxon>
        <taxon>Alphaproteobacteria</taxon>
        <taxon>Hyphomicrobiales</taxon>
        <taxon>Rhizobiaceae</taxon>
        <taxon>Rhizobium/Agrobacterium group</taxon>
        <taxon>Rhizobium</taxon>
    </lineage>
</organism>
<dbReference type="Pfam" id="PF00903">
    <property type="entry name" value="Glyoxalase"/>
    <property type="match status" value="1"/>
</dbReference>
<dbReference type="AlphaFoldDB" id="A0AAN1BNB4"/>
<dbReference type="RefSeq" id="WP_086084427.1">
    <property type="nucleotide sequence ID" value="NZ_CP020911.1"/>
</dbReference>
<evidence type="ECO:0000259" key="2">
    <source>
        <dbReference type="PROSITE" id="PS51819"/>
    </source>
</evidence>
<gene>
    <name evidence="3" type="ORF">NXC12_PE00827</name>
</gene>
<evidence type="ECO:0000313" key="3">
    <source>
        <dbReference type="EMBL" id="ARQ14420.1"/>
    </source>
</evidence>
<evidence type="ECO:0000313" key="4">
    <source>
        <dbReference type="Proteomes" id="UP000194159"/>
    </source>
</evidence>
<reference evidence="3 4" key="1">
    <citation type="submission" date="2017-04" db="EMBL/GenBank/DDBJ databases">
        <title>Complete genome sequences of Rhizobium genomic linages associated to common bean (phaseolus vulgaris).</title>
        <authorList>
            <person name="Santamaria R.I."/>
            <person name="Bustos P."/>
            <person name="Perez-Carrascal O."/>
            <person name="Martinez-Flores I."/>
            <person name="Juarez S."/>
            <person name="Lozano L."/>
            <person name="Miranda F."/>
            <person name="Vinuesa P."/>
            <person name="Martinez-Romero E."/>
            <person name="Cevallos M.A."/>
            <person name="Romero D."/>
            <person name="Davila G."/>
            <person name="Gonzalez V."/>
        </authorList>
    </citation>
    <scope>NUCLEOTIDE SEQUENCE [LARGE SCALE GENOMIC DNA]</scope>
    <source>
        <strain evidence="3 4">NXC12</strain>
        <plasmid evidence="4">pretnxc12e</plasmid>
    </source>
</reference>
<protein>
    <submittedName>
        <fullName evidence="3">Glyoxalase/bleomycin resistance protein/dioxygenase family protein</fullName>
    </submittedName>
</protein>
<dbReference type="Gene3D" id="3.10.180.10">
    <property type="entry name" value="2,3-Dihydroxybiphenyl 1,2-Dioxygenase, domain 1"/>
    <property type="match status" value="1"/>
</dbReference>
<dbReference type="GO" id="GO:0046872">
    <property type="term" value="F:metal ion binding"/>
    <property type="evidence" value="ECO:0007669"/>
    <property type="project" value="UniProtKB-KW"/>
</dbReference>
<keyword evidence="1" id="KW-0479">Metal-binding</keyword>
<dbReference type="EMBL" id="CP020911">
    <property type="protein sequence ID" value="ARQ14420.1"/>
    <property type="molecule type" value="Genomic_DNA"/>
</dbReference>
<dbReference type="PROSITE" id="PS00934">
    <property type="entry name" value="GLYOXALASE_I_1"/>
    <property type="match status" value="1"/>
</dbReference>
<accession>A0AAN1BNB4</accession>
<feature type="domain" description="VOC" evidence="2">
    <location>
        <begin position="7"/>
        <end position="140"/>
    </location>
</feature>
<dbReference type="InterPro" id="IPR037523">
    <property type="entry name" value="VOC_core"/>
</dbReference>
<proteinExistence type="predicted"/>
<dbReference type="PROSITE" id="PS51819">
    <property type="entry name" value="VOC"/>
    <property type="match status" value="1"/>
</dbReference>
<sequence length="190" mass="21607">MTLRVGRLGHIGIAVRDMERSVRFYTEVLGMRLTEQFNYGLDEVGHGVAVLAGSFVRNDATHHCLSIFTLRSAIEPPAQHCFGLHHIAFEMNSSDDLLALYKRFEERGHPIVNARKGGPGNQPRFYGRDPDGNLLEFYWGIDQIGWDGIARPYPPIEEIELETFDFQAFEDDRERMAEQARNVLGTDVRG</sequence>
<keyword evidence="3" id="KW-0614">Plasmid</keyword>
<dbReference type="InterPro" id="IPR004360">
    <property type="entry name" value="Glyas_Fos-R_dOase_dom"/>
</dbReference>
<dbReference type="InterPro" id="IPR029068">
    <property type="entry name" value="Glyas_Bleomycin-R_OHBP_Dase"/>
</dbReference>
<dbReference type="GO" id="GO:0004462">
    <property type="term" value="F:lactoylglutathione lyase activity"/>
    <property type="evidence" value="ECO:0007669"/>
    <property type="project" value="InterPro"/>
</dbReference>
<dbReference type="Proteomes" id="UP000194159">
    <property type="component" value="Plasmid pRetNXC12e"/>
</dbReference>
<dbReference type="SUPFAM" id="SSF54593">
    <property type="entry name" value="Glyoxalase/Bleomycin resistance protein/Dihydroxybiphenyl dioxygenase"/>
    <property type="match status" value="1"/>
</dbReference>